<dbReference type="EMBL" id="JANAVB010041815">
    <property type="protein sequence ID" value="KAJ6795740.1"/>
    <property type="molecule type" value="Genomic_DNA"/>
</dbReference>
<feature type="region of interest" description="Disordered" evidence="1">
    <location>
        <begin position="38"/>
        <end position="68"/>
    </location>
</feature>
<dbReference type="InterPro" id="IPR040036">
    <property type="entry name" value="CYCLOPS"/>
</dbReference>
<dbReference type="GO" id="GO:0036377">
    <property type="term" value="P:arbuscular mycorrhizal association"/>
    <property type="evidence" value="ECO:0007669"/>
    <property type="project" value="InterPro"/>
</dbReference>
<feature type="compositionally biased region" description="Basic and acidic residues" evidence="1">
    <location>
        <begin position="370"/>
        <end position="380"/>
    </location>
</feature>
<feature type="region of interest" description="Disordered" evidence="1">
    <location>
        <begin position="345"/>
        <end position="390"/>
    </location>
</feature>
<dbReference type="PANTHER" id="PTHR36890">
    <property type="entry name" value="PROTEIN CYCLOPS"/>
    <property type="match status" value="1"/>
</dbReference>
<dbReference type="GO" id="GO:0016301">
    <property type="term" value="F:kinase activity"/>
    <property type="evidence" value="ECO:0007669"/>
    <property type="project" value="UniProtKB-KW"/>
</dbReference>
<accession>A0AAX6DVC4</accession>
<keyword evidence="2" id="KW-0808">Transferase</keyword>
<keyword evidence="2" id="KW-0418">Kinase</keyword>
<reference evidence="2" key="1">
    <citation type="journal article" date="2023" name="GigaByte">
        <title>Genome assembly of the bearded iris, Iris pallida Lam.</title>
        <authorList>
            <person name="Bruccoleri R.E."/>
            <person name="Oakeley E.J."/>
            <person name="Faust A.M.E."/>
            <person name="Altorfer M."/>
            <person name="Dessus-Babus S."/>
            <person name="Burckhardt D."/>
            <person name="Oertli M."/>
            <person name="Naumann U."/>
            <person name="Petersen F."/>
            <person name="Wong J."/>
        </authorList>
    </citation>
    <scope>NUCLEOTIDE SEQUENCE</scope>
    <source>
        <strain evidence="2">GSM-AAB239-AS_SAM_17_03QT</strain>
    </source>
</reference>
<gene>
    <name evidence="2" type="ORF">M6B38_224240</name>
</gene>
<feature type="compositionally biased region" description="Low complexity" evidence="1">
    <location>
        <begin position="345"/>
        <end position="355"/>
    </location>
</feature>
<sequence>MLVLHYENDQFNPCRIAAEVASGQQNGVTIQNRSNNENLFQQSSGKPAEPVDVPSQRSLRNTSEKGVESSNSYLAKAWFNSAQPMTRSRSSELRRRYAAMQNFQTPTIPEVLHEMPEQDATEMKQEFNDGINFGDISMSEMPNQLQTFMSPSNSSTSAFHTPPVATVDTVSSVVHMLKGALERKKHGNQVNKENLEGSSFGFYNSQELPGKVCTYQDTGNQALEPSISFHGVFPGQVQDSSNLISVKRYMELNMEGFVAQANQIQMGTMSQEPSQSESSAAAPALSTGFEVCDGAANSGQTFSVCETSRRQVGNRISGHGSNVKEYTKKILDTTLKHDRTKGNIIRMGSISSGGSVEKGDPTKKRRVERSRKMQEAKERNSTPSVPSDMRSVLKRCEDLEKEVRSLKLNLSFMNRKDSEQTKQIEELQKQNEELADEKERLLEEIERIISDSGTM</sequence>
<dbReference type="GO" id="GO:0043565">
    <property type="term" value="F:sequence-specific DNA binding"/>
    <property type="evidence" value="ECO:0007669"/>
    <property type="project" value="InterPro"/>
</dbReference>
<evidence type="ECO:0000313" key="2">
    <source>
        <dbReference type="EMBL" id="KAJ6795740.1"/>
    </source>
</evidence>
<protein>
    <submittedName>
        <fullName evidence="2">STE20-like serine/threonine-protein kinase</fullName>
    </submittedName>
</protein>
<name>A0AAX6DVC4_IRIPA</name>
<dbReference type="GO" id="GO:0005634">
    <property type="term" value="C:nucleus"/>
    <property type="evidence" value="ECO:0007669"/>
    <property type="project" value="InterPro"/>
</dbReference>
<evidence type="ECO:0000256" key="1">
    <source>
        <dbReference type="SAM" id="MobiDB-lite"/>
    </source>
</evidence>
<reference evidence="2" key="2">
    <citation type="submission" date="2023-04" db="EMBL/GenBank/DDBJ databases">
        <authorList>
            <person name="Bruccoleri R.E."/>
            <person name="Oakeley E.J."/>
            <person name="Faust A.-M."/>
            <person name="Dessus-Babus S."/>
            <person name="Altorfer M."/>
            <person name="Burckhardt D."/>
            <person name="Oertli M."/>
            <person name="Naumann U."/>
            <person name="Petersen F."/>
            <person name="Wong J."/>
        </authorList>
    </citation>
    <scope>NUCLEOTIDE SEQUENCE</scope>
    <source>
        <strain evidence="2">GSM-AAB239-AS_SAM_17_03QT</strain>
        <tissue evidence="2">Leaf</tissue>
    </source>
</reference>
<evidence type="ECO:0000313" key="3">
    <source>
        <dbReference type="Proteomes" id="UP001140949"/>
    </source>
</evidence>
<organism evidence="2 3">
    <name type="scientific">Iris pallida</name>
    <name type="common">Sweet iris</name>
    <dbReference type="NCBI Taxonomy" id="29817"/>
    <lineage>
        <taxon>Eukaryota</taxon>
        <taxon>Viridiplantae</taxon>
        <taxon>Streptophyta</taxon>
        <taxon>Embryophyta</taxon>
        <taxon>Tracheophyta</taxon>
        <taxon>Spermatophyta</taxon>
        <taxon>Magnoliopsida</taxon>
        <taxon>Liliopsida</taxon>
        <taxon>Asparagales</taxon>
        <taxon>Iridaceae</taxon>
        <taxon>Iridoideae</taxon>
        <taxon>Irideae</taxon>
        <taxon>Iris</taxon>
    </lineage>
</organism>
<comment type="caution">
    <text evidence="2">The sequence shown here is derived from an EMBL/GenBank/DDBJ whole genome shotgun (WGS) entry which is preliminary data.</text>
</comment>
<proteinExistence type="predicted"/>
<keyword evidence="3" id="KW-1185">Reference proteome</keyword>
<dbReference type="Proteomes" id="UP001140949">
    <property type="component" value="Unassembled WGS sequence"/>
</dbReference>
<dbReference type="AlphaFoldDB" id="A0AAX6DVC4"/>
<dbReference type="PANTHER" id="PTHR36890:SF1">
    <property type="entry name" value="PROTEIN CYCLOPS"/>
    <property type="match status" value="1"/>
</dbReference>